<dbReference type="EMBL" id="JADQDK010000001">
    <property type="protein sequence ID" value="MBW0134221.1"/>
    <property type="molecule type" value="Genomic_DNA"/>
</dbReference>
<evidence type="ECO:0000313" key="4">
    <source>
        <dbReference type="Proteomes" id="UP000694287"/>
    </source>
</evidence>
<dbReference type="RefSeq" id="WP_218605056.1">
    <property type="nucleotide sequence ID" value="NZ_JADQDJ010000295.1"/>
</dbReference>
<feature type="compositionally biased region" description="Basic and acidic residues" evidence="2">
    <location>
        <begin position="235"/>
        <end position="255"/>
    </location>
</feature>
<evidence type="ECO:0000313" key="3">
    <source>
        <dbReference type="EMBL" id="MBW0134221.1"/>
    </source>
</evidence>
<dbReference type="Proteomes" id="UP000694287">
    <property type="component" value="Unassembled WGS sequence"/>
</dbReference>
<name>A0ABS6UPP1_9PSEU</name>
<feature type="compositionally biased region" description="Basic and acidic residues" evidence="2">
    <location>
        <begin position="181"/>
        <end position="225"/>
    </location>
</feature>
<proteinExistence type="predicted"/>
<protein>
    <submittedName>
        <fullName evidence="3">Response regulator receiver protein</fullName>
    </submittedName>
</protein>
<feature type="coiled-coil region" evidence="1">
    <location>
        <begin position="309"/>
        <end position="336"/>
    </location>
</feature>
<feature type="region of interest" description="Disordered" evidence="2">
    <location>
        <begin position="144"/>
        <end position="255"/>
    </location>
</feature>
<feature type="compositionally biased region" description="Basic and acidic residues" evidence="2">
    <location>
        <begin position="144"/>
        <end position="160"/>
    </location>
</feature>
<keyword evidence="4" id="KW-1185">Reference proteome</keyword>
<organism evidence="3 4">
    <name type="scientific">Pseudonocardia abyssalis</name>
    <dbReference type="NCBI Taxonomy" id="2792008"/>
    <lineage>
        <taxon>Bacteria</taxon>
        <taxon>Bacillati</taxon>
        <taxon>Actinomycetota</taxon>
        <taxon>Actinomycetes</taxon>
        <taxon>Pseudonocardiales</taxon>
        <taxon>Pseudonocardiaceae</taxon>
        <taxon>Pseudonocardia</taxon>
    </lineage>
</organism>
<comment type="caution">
    <text evidence="3">The sequence shown here is derived from an EMBL/GenBank/DDBJ whole genome shotgun (WGS) entry which is preliminary data.</text>
</comment>
<keyword evidence="1" id="KW-0175">Coiled coil</keyword>
<evidence type="ECO:0000256" key="1">
    <source>
        <dbReference type="SAM" id="Coils"/>
    </source>
</evidence>
<gene>
    <name evidence="3" type="ORF">I4I81_08130</name>
</gene>
<reference evidence="3 4" key="1">
    <citation type="submission" date="2020-11" db="EMBL/GenBank/DDBJ databases">
        <title>Pseudonocardia abyssalis sp. nov. and Pseudonocardia oceani sp. nov., description and phylogenomic analysis of two novel actinomycetes isolated from the deep Southern Ocean.</title>
        <authorList>
            <person name="Parra J."/>
        </authorList>
    </citation>
    <scope>NUCLEOTIDE SEQUENCE [LARGE SCALE GENOMIC DNA]</scope>
    <source>
        <strain evidence="3 4">KRD-168</strain>
    </source>
</reference>
<accession>A0ABS6UPP1</accession>
<evidence type="ECO:0000256" key="2">
    <source>
        <dbReference type="SAM" id="MobiDB-lite"/>
    </source>
</evidence>
<sequence length="352" mass="37847">MIDEATRCGYSRCRAELPAPGPQGGRRRSFCRDTRWESAGDRGGRTCAQMARAEREALGALGLDSGGTAFGLDADRLREHVDAVRGPVGELGAALDAVLRRLDEVQRDAVDAVGSANARVADAERLRVAAEEARDEAVARARRAAESAERAGKERAEATERAGSAARQALEATEALGAARETAERAVSDRTAAEERAERDRAQREVAEARAERSAAEADAARARAAEWQALGESARTERDAARREQRRAEATAEAARADLGRAIDATAAAVAAQGRAERQSVDAGGMAAQDRAARERVERELLTAVERAEGERALRERADAELDRLRAELADTRSRHTAELRDLLTAPRDTP</sequence>
<feature type="region of interest" description="Disordered" evidence="2">
    <location>
        <begin position="272"/>
        <end position="293"/>
    </location>
</feature>